<proteinExistence type="predicted"/>
<evidence type="ECO:0000313" key="4">
    <source>
        <dbReference type="Proteomes" id="UP000255082"/>
    </source>
</evidence>
<dbReference type="EMBL" id="UGRU01000001">
    <property type="protein sequence ID" value="SUA44937.1"/>
    <property type="molecule type" value="Genomic_DNA"/>
</dbReference>
<feature type="region of interest" description="Disordered" evidence="1">
    <location>
        <begin position="22"/>
        <end position="53"/>
    </location>
</feature>
<keyword evidence="2" id="KW-0732">Signal</keyword>
<sequence>MRTYYVIALLLAATLTACSTENHSSTMTTTPPPQITSPSETSTPPPIRTDVRLPENGDLRRSIDTVSVNCTGIEETKVQTASVFDTAAGRFVGLPAPPVPAGAELIDYFCAIAGSGKDIRVVYLTTIRTPASGLTAEKTESSITSFTPGATSPTAQVPWPAGTINARQLDKLYPTKAGLLVTGSGLAMMFDNRTLALKWQNDFRPDYVSNDAIAHRTGQGVSFLSAETGRDIGHFDGGDLIRESSGHVMENIPQGLRDGFLLQHNNYPDASIWYFDSRTNQLAGPLADGGFVTATSMDGDNVLIYGSGVPAALLRVYNLATHRFLVDKTGADAQGLNVDAAFLAGRYLYLRSQKDGNSVVDIETNRKLAGSWSLLPMDTLNDWRLVIDGSTVTNDYSKCFDFAMDYVCYEKGRLVRTANGSYPGPWY</sequence>
<evidence type="ECO:0000256" key="2">
    <source>
        <dbReference type="SAM" id="SignalP"/>
    </source>
</evidence>
<protein>
    <submittedName>
        <fullName evidence="3">Uncharacterized protein</fullName>
    </submittedName>
</protein>
<dbReference type="AlphaFoldDB" id="A0A378WW02"/>
<feature type="chain" id="PRO_5039670642" evidence="2">
    <location>
        <begin position="20"/>
        <end position="427"/>
    </location>
</feature>
<organism evidence="3 4">
    <name type="scientific">Nocardia africana</name>
    <dbReference type="NCBI Taxonomy" id="134964"/>
    <lineage>
        <taxon>Bacteria</taxon>
        <taxon>Bacillati</taxon>
        <taxon>Actinomycetota</taxon>
        <taxon>Actinomycetes</taxon>
        <taxon>Mycobacteriales</taxon>
        <taxon>Nocardiaceae</taxon>
        <taxon>Nocardia</taxon>
    </lineage>
</organism>
<name>A0A378WW02_9NOCA</name>
<dbReference type="Proteomes" id="UP000255082">
    <property type="component" value="Unassembled WGS sequence"/>
</dbReference>
<dbReference type="InterPro" id="IPR011048">
    <property type="entry name" value="Haem_d1_sf"/>
</dbReference>
<gene>
    <name evidence="3" type="ORF">NCTC13184_03459</name>
</gene>
<reference evidence="3 4" key="1">
    <citation type="submission" date="2018-06" db="EMBL/GenBank/DDBJ databases">
        <authorList>
            <consortium name="Pathogen Informatics"/>
            <person name="Doyle S."/>
        </authorList>
    </citation>
    <scope>NUCLEOTIDE SEQUENCE [LARGE SCALE GENOMIC DNA]</scope>
    <source>
        <strain evidence="3 4">NCTC13184</strain>
    </source>
</reference>
<evidence type="ECO:0000256" key="1">
    <source>
        <dbReference type="SAM" id="MobiDB-lite"/>
    </source>
</evidence>
<evidence type="ECO:0000313" key="3">
    <source>
        <dbReference type="EMBL" id="SUA44937.1"/>
    </source>
</evidence>
<dbReference type="SUPFAM" id="SSF51004">
    <property type="entry name" value="C-terminal (heme d1) domain of cytochrome cd1-nitrite reductase"/>
    <property type="match status" value="1"/>
</dbReference>
<feature type="signal peptide" evidence="2">
    <location>
        <begin position="1"/>
        <end position="19"/>
    </location>
</feature>
<dbReference type="PROSITE" id="PS51257">
    <property type="entry name" value="PROKAR_LIPOPROTEIN"/>
    <property type="match status" value="1"/>
</dbReference>
<accession>A0A378WW02</accession>